<sequence length="216" mass="24530">MKESMANNEFFYPVYDEPIIMQLNTNANYSAVGIPKLYYDMSFEWLRKHGKFPKENAGAYAVVKQYTDNLEKNISAGKGLILRGPAGTGKTSIAVSVLKKVIALRKGCMMISMPSLLDTMLTLSKGDRVAFLQYEQKLRSIPLLLLDDFGAEYLKSDWVNNKVESVIIDRCHAMKAVILTTNYNEDQTKKHYSERVIDRLRGSDYEEAVFLGPSHR</sequence>
<organism evidence="2 3">
    <name type="scientific">Veillonella montpellierensis DNF00314</name>
    <dbReference type="NCBI Taxonomy" id="1401067"/>
    <lineage>
        <taxon>Bacteria</taxon>
        <taxon>Bacillati</taxon>
        <taxon>Bacillota</taxon>
        <taxon>Negativicutes</taxon>
        <taxon>Veillonellales</taxon>
        <taxon>Veillonellaceae</taxon>
        <taxon>Veillonella</taxon>
    </lineage>
</organism>
<name>A0A096ALX6_9FIRM</name>
<reference evidence="2 3" key="1">
    <citation type="submission" date="2014-07" db="EMBL/GenBank/DDBJ databases">
        <authorList>
            <person name="McCorrison J."/>
            <person name="Sanka R."/>
            <person name="Torralba M."/>
            <person name="Gillis M."/>
            <person name="Haft D.H."/>
            <person name="Methe B."/>
            <person name="Sutton G."/>
            <person name="Nelson K.E."/>
        </authorList>
    </citation>
    <scope>NUCLEOTIDE SEQUENCE [LARGE SCALE GENOMIC DNA]</scope>
    <source>
        <strain evidence="2 3">DNF00314</strain>
    </source>
</reference>
<gene>
    <name evidence="2" type="ORF">HMPREF0872_00395</name>
</gene>
<dbReference type="PANTHER" id="PTHR30050:SF4">
    <property type="entry name" value="ATP-BINDING PROTEIN RV3427C IN INSERTION SEQUENCE-RELATED"/>
    <property type="match status" value="1"/>
</dbReference>
<dbReference type="PANTHER" id="PTHR30050">
    <property type="entry name" value="CHROMOSOMAL REPLICATION INITIATOR PROTEIN DNAA"/>
    <property type="match status" value="1"/>
</dbReference>
<evidence type="ECO:0000313" key="3">
    <source>
        <dbReference type="Proteomes" id="UP000029628"/>
    </source>
</evidence>
<dbReference type="eggNOG" id="COG1484">
    <property type="taxonomic scope" value="Bacteria"/>
</dbReference>
<keyword evidence="3" id="KW-1185">Reference proteome</keyword>
<dbReference type="Gene3D" id="3.40.50.300">
    <property type="entry name" value="P-loop containing nucleotide triphosphate hydrolases"/>
    <property type="match status" value="1"/>
</dbReference>
<evidence type="ECO:0000259" key="1">
    <source>
        <dbReference type="SMART" id="SM00382"/>
    </source>
</evidence>
<accession>A0A096ALX6</accession>
<dbReference type="InterPro" id="IPR003593">
    <property type="entry name" value="AAA+_ATPase"/>
</dbReference>
<protein>
    <submittedName>
        <fullName evidence="2">DNA replication protein DnaC</fullName>
    </submittedName>
</protein>
<dbReference type="Proteomes" id="UP000029628">
    <property type="component" value="Unassembled WGS sequence"/>
</dbReference>
<proteinExistence type="predicted"/>
<dbReference type="EMBL" id="JRNT01000005">
    <property type="protein sequence ID" value="KGF48098.1"/>
    <property type="molecule type" value="Genomic_DNA"/>
</dbReference>
<dbReference type="SMART" id="SM00382">
    <property type="entry name" value="AAA"/>
    <property type="match status" value="1"/>
</dbReference>
<evidence type="ECO:0000313" key="2">
    <source>
        <dbReference type="EMBL" id="KGF48098.1"/>
    </source>
</evidence>
<feature type="domain" description="AAA+ ATPase" evidence="1">
    <location>
        <begin position="76"/>
        <end position="203"/>
    </location>
</feature>
<dbReference type="Pfam" id="PF01695">
    <property type="entry name" value="IstB_IS21"/>
    <property type="match status" value="1"/>
</dbReference>
<dbReference type="AlphaFoldDB" id="A0A096ALX6"/>
<dbReference type="GO" id="GO:0006260">
    <property type="term" value="P:DNA replication"/>
    <property type="evidence" value="ECO:0007669"/>
    <property type="project" value="TreeGrafter"/>
</dbReference>
<dbReference type="GO" id="GO:0005524">
    <property type="term" value="F:ATP binding"/>
    <property type="evidence" value="ECO:0007669"/>
    <property type="project" value="InterPro"/>
</dbReference>
<dbReference type="InterPro" id="IPR027417">
    <property type="entry name" value="P-loop_NTPase"/>
</dbReference>
<dbReference type="InterPro" id="IPR002611">
    <property type="entry name" value="IstB_ATP-bd"/>
</dbReference>
<comment type="caution">
    <text evidence="2">The sequence shown here is derived from an EMBL/GenBank/DDBJ whole genome shotgun (WGS) entry which is preliminary data.</text>
</comment>
<dbReference type="CDD" id="cd00009">
    <property type="entry name" value="AAA"/>
    <property type="match status" value="1"/>
</dbReference>
<dbReference type="SUPFAM" id="SSF52540">
    <property type="entry name" value="P-loop containing nucleoside triphosphate hydrolases"/>
    <property type="match status" value="1"/>
</dbReference>